<protein>
    <submittedName>
        <fullName evidence="1">Uncharacterized protein</fullName>
    </submittedName>
</protein>
<accession>A0A9D4W9I2</accession>
<reference evidence="1 2" key="1">
    <citation type="journal article" date="2022" name="Nat. Genet.">
        <title>Improved pea reference genome and pan-genome highlight genomic features and evolutionary characteristics.</title>
        <authorList>
            <person name="Yang T."/>
            <person name="Liu R."/>
            <person name="Luo Y."/>
            <person name="Hu S."/>
            <person name="Wang D."/>
            <person name="Wang C."/>
            <person name="Pandey M.K."/>
            <person name="Ge S."/>
            <person name="Xu Q."/>
            <person name="Li N."/>
            <person name="Li G."/>
            <person name="Huang Y."/>
            <person name="Saxena R.K."/>
            <person name="Ji Y."/>
            <person name="Li M."/>
            <person name="Yan X."/>
            <person name="He Y."/>
            <person name="Liu Y."/>
            <person name="Wang X."/>
            <person name="Xiang C."/>
            <person name="Varshney R.K."/>
            <person name="Ding H."/>
            <person name="Gao S."/>
            <person name="Zong X."/>
        </authorList>
    </citation>
    <scope>NUCLEOTIDE SEQUENCE [LARGE SCALE GENOMIC DNA]</scope>
    <source>
        <strain evidence="1 2">cv. Zhongwan 6</strain>
    </source>
</reference>
<gene>
    <name evidence="1" type="ORF">KIW84_062697</name>
</gene>
<keyword evidence="2" id="KW-1185">Reference proteome</keyword>
<comment type="caution">
    <text evidence="1">The sequence shown here is derived from an EMBL/GenBank/DDBJ whole genome shotgun (WGS) entry which is preliminary data.</text>
</comment>
<organism evidence="1 2">
    <name type="scientific">Pisum sativum</name>
    <name type="common">Garden pea</name>
    <name type="synonym">Lathyrus oleraceus</name>
    <dbReference type="NCBI Taxonomy" id="3888"/>
    <lineage>
        <taxon>Eukaryota</taxon>
        <taxon>Viridiplantae</taxon>
        <taxon>Streptophyta</taxon>
        <taxon>Embryophyta</taxon>
        <taxon>Tracheophyta</taxon>
        <taxon>Spermatophyta</taxon>
        <taxon>Magnoliopsida</taxon>
        <taxon>eudicotyledons</taxon>
        <taxon>Gunneridae</taxon>
        <taxon>Pentapetalae</taxon>
        <taxon>rosids</taxon>
        <taxon>fabids</taxon>
        <taxon>Fabales</taxon>
        <taxon>Fabaceae</taxon>
        <taxon>Papilionoideae</taxon>
        <taxon>50 kb inversion clade</taxon>
        <taxon>NPAAA clade</taxon>
        <taxon>Hologalegina</taxon>
        <taxon>IRL clade</taxon>
        <taxon>Fabeae</taxon>
        <taxon>Lathyrus</taxon>
    </lineage>
</organism>
<sequence length="299" mass="33419">MCNAAYHSSWLYKEKAKKYHDKKIRNKEFVPGQLVLLFNSRLKLFPGKLKSKWSGPFRVKEVKEYGAIVIEDMDKKDSWTVNGQRLKVYLGGHVDRESCAQPLDAPLAAFANALAVMLACSSLGEAVASMLASCSLGEAAASAAASQTLSFASLSPTLARFGRLRTLLTSHFRIRVPKMESRSGAGKKRKGATTSRTVPIQFDTDKFVGLKQAARYIALEKRKILPEKRFLINPQGTYRTFAGLIDAKKWDRLISPLEHYDIATVREFYANALPDDDEPFTWVSRVAGRPIPFDRDAIN</sequence>
<proteinExistence type="predicted"/>
<dbReference type="EMBL" id="JAMSHJ010000006">
    <property type="protein sequence ID" value="KAI5396586.1"/>
    <property type="molecule type" value="Genomic_DNA"/>
</dbReference>
<dbReference type="Proteomes" id="UP001058974">
    <property type="component" value="Chromosome 6"/>
</dbReference>
<evidence type="ECO:0000313" key="1">
    <source>
        <dbReference type="EMBL" id="KAI5396586.1"/>
    </source>
</evidence>
<dbReference type="Gramene" id="Psat06G0269700-T1">
    <property type="protein sequence ID" value="KAI5396586.1"/>
    <property type="gene ID" value="KIW84_062697"/>
</dbReference>
<dbReference type="AlphaFoldDB" id="A0A9D4W9I2"/>
<evidence type="ECO:0000313" key="2">
    <source>
        <dbReference type="Proteomes" id="UP001058974"/>
    </source>
</evidence>
<name>A0A9D4W9I2_PEA</name>